<dbReference type="FunFam" id="1.10.150.20:FF:000002">
    <property type="entry name" value="DNA polymerase I"/>
    <property type="match status" value="1"/>
</dbReference>
<dbReference type="InterPro" id="IPR002298">
    <property type="entry name" value="DNA_polymerase_A"/>
</dbReference>
<dbReference type="Gene3D" id="1.10.150.20">
    <property type="entry name" value="5' to 3' exonuclease, C-terminal subdomain"/>
    <property type="match status" value="1"/>
</dbReference>
<dbReference type="InterPro" id="IPR001098">
    <property type="entry name" value="DNA-dir_DNA_pol_A_palm_dom"/>
</dbReference>
<evidence type="ECO:0000313" key="3">
    <source>
        <dbReference type="EMBL" id="CAB4599454.1"/>
    </source>
</evidence>
<feature type="domain" description="DNA-directed DNA polymerase family A palm" evidence="2">
    <location>
        <begin position="6"/>
        <end position="212"/>
    </location>
</feature>
<evidence type="ECO:0000256" key="1">
    <source>
        <dbReference type="ARBA" id="ARBA00022705"/>
    </source>
</evidence>
<gene>
    <name evidence="3" type="ORF">UFOPK1722_02112</name>
</gene>
<dbReference type="Gene3D" id="3.30.70.370">
    <property type="match status" value="1"/>
</dbReference>
<name>A0A6J6GK22_9ZZZZ</name>
<evidence type="ECO:0000259" key="2">
    <source>
        <dbReference type="SMART" id="SM00482"/>
    </source>
</evidence>
<dbReference type="PRINTS" id="PR00868">
    <property type="entry name" value="DNAPOLI"/>
</dbReference>
<dbReference type="InterPro" id="IPR043502">
    <property type="entry name" value="DNA/RNA_pol_sf"/>
</dbReference>
<dbReference type="GO" id="GO:0003887">
    <property type="term" value="F:DNA-directed DNA polymerase activity"/>
    <property type="evidence" value="ECO:0007669"/>
    <property type="project" value="InterPro"/>
</dbReference>
<sequence>MRTDEGRVFRTAFVPRPGARLLVADYNQIELRCIAHLADDPGLISAFREGRDVHNATAARVFGVDVDAVSHEQRSRAKMVSYGLAYGMEAYGLGQRLGIATGEAAEILDAYFAAFPNVHEYMERTVAEAKTRGYTLTMFGRRRRIPELESSNFRIRQMGERQAMNAGIQGLAADIFKIALIGIDRALETENLQSRLVLQVHDEVIVEASESEVERVESLVLGIMQSAVELKVPLAVNSAWGLSWADAKG</sequence>
<dbReference type="SUPFAM" id="SSF56672">
    <property type="entry name" value="DNA/RNA polymerases"/>
    <property type="match status" value="1"/>
</dbReference>
<dbReference type="SMART" id="SM00482">
    <property type="entry name" value="POLAc"/>
    <property type="match status" value="1"/>
</dbReference>
<protein>
    <submittedName>
        <fullName evidence="3">Unannotated protein</fullName>
    </submittedName>
</protein>
<dbReference type="PANTHER" id="PTHR10133:SF27">
    <property type="entry name" value="DNA POLYMERASE NU"/>
    <property type="match status" value="1"/>
</dbReference>
<dbReference type="GO" id="GO:0006302">
    <property type="term" value="P:double-strand break repair"/>
    <property type="evidence" value="ECO:0007669"/>
    <property type="project" value="TreeGrafter"/>
</dbReference>
<dbReference type="EMBL" id="CAEZTS010000288">
    <property type="protein sequence ID" value="CAB4599454.1"/>
    <property type="molecule type" value="Genomic_DNA"/>
</dbReference>
<keyword evidence="1" id="KW-0235">DNA replication</keyword>
<accession>A0A6J6GK22</accession>
<dbReference type="GO" id="GO:0006261">
    <property type="term" value="P:DNA-templated DNA replication"/>
    <property type="evidence" value="ECO:0007669"/>
    <property type="project" value="InterPro"/>
</dbReference>
<reference evidence="3" key="1">
    <citation type="submission" date="2020-05" db="EMBL/GenBank/DDBJ databases">
        <authorList>
            <person name="Chiriac C."/>
            <person name="Salcher M."/>
            <person name="Ghai R."/>
            <person name="Kavagutti S V."/>
        </authorList>
    </citation>
    <scope>NUCLEOTIDE SEQUENCE</scope>
</reference>
<dbReference type="PANTHER" id="PTHR10133">
    <property type="entry name" value="DNA POLYMERASE I"/>
    <property type="match status" value="1"/>
</dbReference>
<organism evidence="3">
    <name type="scientific">freshwater metagenome</name>
    <dbReference type="NCBI Taxonomy" id="449393"/>
    <lineage>
        <taxon>unclassified sequences</taxon>
        <taxon>metagenomes</taxon>
        <taxon>ecological metagenomes</taxon>
    </lineage>
</organism>
<dbReference type="GO" id="GO:0003677">
    <property type="term" value="F:DNA binding"/>
    <property type="evidence" value="ECO:0007669"/>
    <property type="project" value="InterPro"/>
</dbReference>
<proteinExistence type="predicted"/>
<dbReference type="Pfam" id="PF00476">
    <property type="entry name" value="DNA_pol_A"/>
    <property type="match status" value="1"/>
</dbReference>
<dbReference type="AlphaFoldDB" id="A0A6J6GK22"/>